<accession>A0A1G8SHY8</accession>
<dbReference type="OrthoDB" id="9809813at2"/>
<proteinExistence type="predicted"/>
<dbReference type="CDD" id="cd06259">
    <property type="entry name" value="YdcF-like"/>
    <property type="match status" value="1"/>
</dbReference>
<evidence type="ECO:0000313" key="2">
    <source>
        <dbReference type="EMBL" id="SDJ28764.1"/>
    </source>
</evidence>
<dbReference type="AlphaFoldDB" id="A0A1G8SHY8"/>
<gene>
    <name evidence="2" type="ORF">SAMN04487993_102478</name>
</gene>
<dbReference type="RefSeq" id="WP_089850874.1">
    <property type="nucleotide sequence ID" value="NZ_FNEJ01000024.1"/>
</dbReference>
<dbReference type="InterPro" id="IPR051599">
    <property type="entry name" value="Cell_Envelope_Assoc"/>
</dbReference>
<dbReference type="PANTHER" id="PTHR30336:SF20">
    <property type="entry name" value="DUF218 DOMAIN-CONTAINING PROTEIN"/>
    <property type="match status" value="1"/>
</dbReference>
<dbReference type="EMBL" id="FNEJ01000024">
    <property type="protein sequence ID" value="SDJ28764.1"/>
    <property type="molecule type" value="Genomic_DNA"/>
</dbReference>
<organism evidence="2 3">
    <name type="scientific">Salipiger marinus</name>
    <dbReference type="NCBI Taxonomy" id="555512"/>
    <lineage>
        <taxon>Bacteria</taxon>
        <taxon>Pseudomonadati</taxon>
        <taxon>Pseudomonadota</taxon>
        <taxon>Alphaproteobacteria</taxon>
        <taxon>Rhodobacterales</taxon>
        <taxon>Roseobacteraceae</taxon>
        <taxon>Salipiger</taxon>
    </lineage>
</organism>
<dbReference type="Pfam" id="PF02698">
    <property type="entry name" value="DUF218"/>
    <property type="match status" value="1"/>
</dbReference>
<evidence type="ECO:0000259" key="1">
    <source>
        <dbReference type="Pfam" id="PF02698"/>
    </source>
</evidence>
<dbReference type="PANTHER" id="PTHR30336">
    <property type="entry name" value="INNER MEMBRANE PROTEIN, PROBABLE PERMEASE"/>
    <property type="match status" value="1"/>
</dbReference>
<evidence type="ECO:0000313" key="3">
    <source>
        <dbReference type="Proteomes" id="UP000199093"/>
    </source>
</evidence>
<dbReference type="GO" id="GO:0005886">
    <property type="term" value="C:plasma membrane"/>
    <property type="evidence" value="ECO:0007669"/>
    <property type="project" value="TreeGrafter"/>
</dbReference>
<dbReference type="STRING" id="555512.SAMN04487993_102478"/>
<name>A0A1G8SHY8_9RHOB</name>
<reference evidence="2 3" key="1">
    <citation type="submission" date="2016-10" db="EMBL/GenBank/DDBJ databases">
        <authorList>
            <person name="de Groot N.N."/>
        </authorList>
    </citation>
    <scope>NUCLEOTIDE SEQUENCE [LARGE SCALE GENOMIC DNA]</scope>
    <source>
        <strain evidence="2 3">DSM 26424</strain>
    </source>
</reference>
<dbReference type="InterPro" id="IPR014729">
    <property type="entry name" value="Rossmann-like_a/b/a_fold"/>
</dbReference>
<protein>
    <submittedName>
        <fullName evidence="2">DUF218 domain-containing protein</fullName>
    </submittedName>
</protein>
<dbReference type="Proteomes" id="UP000199093">
    <property type="component" value="Unassembled WGS sequence"/>
</dbReference>
<dbReference type="InterPro" id="IPR003848">
    <property type="entry name" value="DUF218"/>
</dbReference>
<dbReference type="Gene3D" id="3.40.50.620">
    <property type="entry name" value="HUPs"/>
    <property type="match status" value="1"/>
</dbReference>
<feature type="domain" description="DUF218" evidence="1">
    <location>
        <begin position="12"/>
        <end position="144"/>
    </location>
</feature>
<keyword evidence="3" id="KW-1185">Reference proteome</keyword>
<sequence length="164" mass="17571">MSRQDQGQGPAVAVVLGAAVWPGGVASPTLARRTDHAIRLWRAGEVQVILGCGGVGRHGPAEAEVIADLCRAAGVPEAALRREAASTSTEENLRFARPLLARLAPSRVVIVTDGFHAPRARLVARRLGLRVVSAPVGAPLTLRRIRAGLREMPAYLWTALRLWR</sequence>